<organism evidence="2 3">
    <name type="scientific">Elysia crispata</name>
    <name type="common">lettuce slug</name>
    <dbReference type="NCBI Taxonomy" id="231223"/>
    <lineage>
        <taxon>Eukaryota</taxon>
        <taxon>Metazoa</taxon>
        <taxon>Spiralia</taxon>
        <taxon>Lophotrochozoa</taxon>
        <taxon>Mollusca</taxon>
        <taxon>Gastropoda</taxon>
        <taxon>Heterobranchia</taxon>
        <taxon>Euthyneura</taxon>
        <taxon>Panpulmonata</taxon>
        <taxon>Sacoglossa</taxon>
        <taxon>Placobranchoidea</taxon>
        <taxon>Plakobranchidae</taxon>
        <taxon>Elysia</taxon>
    </lineage>
</organism>
<evidence type="ECO:0000313" key="2">
    <source>
        <dbReference type="EMBL" id="KAK3794782.1"/>
    </source>
</evidence>
<reference evidence="2" key="1">
    <citation type="journal article" date="2023" name="G3 (Bethesda)">
        <title>A reference genome for the long-term kleptoplast-retaining sea slug Elysia crispata morphotype clarki.</title>
        <authorList>
            <person name="Eastman K.E."/>
            <person name="Pendleton A.L."/>
            <person name="Shaikh M.A."/>
            <person name="Suttiyut T."/>
            <person name="Ogas R."/>
            <person name="Tomko P."/>
            <person name="Gavelis G."/>
            <person name="Widhalm J.R."/>
            <person name="Wisecaver J.H."/>
        </authorList>
    </citation>
    <scope>NUCLEOTIDE SEQUENCE</scope>
    <source>
        <strain evidence="2">ECLA1</strain>
    </source>
</reference>
<comment type="caution">
    <text evidence="2">The sequence shown here is derived from an EMBL/GenBank/DDBJ whole genome shotgun (WGS) entry which is preliminary data.</text>
</comment>
<sequence>MRLELQTYKQWGEEGHIARVSLSSGSLLNRPPSAGSNSNVLCEDTGFKQRSQPSPAQLKPKSQVHPLSSDRCYNCQTIRIHTNIAMEGKLLTPTFFFNFRFRKIPHNE</sequence>
<protein>
    <submittedName>
        <fullName evidence="2">Uncharacterized protein</fullName>
    </submittedName>
</protein>
<dbReference type="Proteomes" id="UP001283361">
    <property type="component" value="Unassembled WGS sequence"/>
</dbReference>
<accession>A0AAE1AVS4</accession>
<dbReference type="EMBL" id="JAWDGP010001092">
    <property type="protein sequence ID" value="KAK3794782.1"/>
    <property type="molecule type" value="Genomic_DNA"/>
</dbReference>
<gene>
    <name evidence="2" type="ORF">RRG08_054421</name>
</gene>
<dbReference type="AlphaFoldDB" id="A0AAE1AVS4"/>
<proteinExistence type="predicted"/>
<keyword evidence="3" id="KW-1185">Reference proteome</keyword>
<evidence type="ECO:0000256" key="1">
    <source>
        <dbReference type="SAM" id="MobiDB-lite"/>
    </source>
</evidence>
<evidence type="ECO:0000313" key="3">
    <source>
        <dbReference type="Proteomes" id="UP001283361"/>
    </source>
</evidence>
<name>A0AAE1AVS4_9GAST</name>
<feature type="region of interest" description="Disordered" evidence="1">
    <location>
        <begin position="28"/>
        <end position="68"/>
    </location>
</feature>